<dbReference type="InterPro" id="IPR036366">
    <property type="entry name" value="PGBDSf"/>
</dbReference>
<dbReference type="Pfam" id="PF11860">
    <property type="entry name" value="Muramidase"/>
    <property type="match status" value="1"/>
</dbReference>
<organism evidence="4 5">
    <name type="scientific">Leeuwenhoekiella palythoae</name>
    <dbReference type="NCBI Taxonomy" id="573501"/>
    <lineage>
        <taxon>Bacteria</taxon>
        <taxon>Pseudomonadati</taxon>
        <taxon>Bacteroidota</taxon>
        <taxon>Flavobacteriia</taxon>
        <taxon>Flavobacteriales</taxon>
        <taxon>Flavobacteriaceae</taxon>
        <taxon>Leeuwenhoekiella</taxon>
    </lineage>
</organism>
<dbReference type="RefSeq" id="WP_072982250.1">
    <property type="nucleotide sequence ID" value="NZ_FQXT01000003.1"/>
</dbReference>
<dbReference type="STRING" id="573501.SAMN04487999_1727"/>
<evidence type="ECO:0000313" key="5">
    <source>
        <dbReference type="Proteomes" id="UP000184240"/>
    </source>
</evidence>
<evidence type="ECO:0000313" key="3">
    <source>
        <dbReference type="EMBL" id="RXG30272.1"/>
    </source>
</evidence>
<dbReference type="InterPro" id="IPR002477">
    <property type="entry name" value="Peptidoglycan-bd-like"/>
</dbReference>
<reference evidence="5" key="1">
    <citation type="submission" date="2016-11" db="EMBL/GenBank/DDBJ databases">
        <authorList>
            <person name="Varghese N."/>
            <person name="Submissions S."/>
        </authorList>
    </citation>
    <scope>NUCLEOTIDE SEQUENCE [LARGE SCALE GENOMIC DNA]</scope>
    <source>
        <strain evidence="5">DSM 19859</strain>
    </source>
</reference>
<dbReference type="OrthoDB" id="1523598at2"/>
<reference evidence="4" key="2">
    <citation type="submission" date="2016-11" db="EMBL/GenBank/DDBJ databases">
        <authorList>
            <person name="Jaros S."/>
            <person name="Januszkiewicz K."/>
            <person name="Wedrychowicz H."/>
        </authorList>
    </citation>
    <scope>NUCLEOTIDE SEQUENCE [LARGE SCALE GENOMIC DNA]</scope>
    <source>
        <strain evidence="4">DSM 19859</strain>
    </source>
</reference>
<dbReference type="Proteomes" id="UP000290037">
    <property type="component" value="Unassembled WGS sequence"/>
</dbReference>
<evidence type="ECO:0000313" key="6">
    <source>
        <dbReference type="Proteomes" id="UP000290037"/>
    </source>
</evidence>
<dbReference type="Proteomes" id="UP000184240">
    <property type="component" value="Unassembled WGS sequence"/>
</dbReference>
<dbReference type="Gene3D" id="1.10.101.10">
    <property type="entry name" value="PGBD-like superfamily/PGBD"/>
    <property type="match status" value="1"/>
</dbReference>
<dbReference type="AlphaFoldDB" id="A0A1M5XUM8"/>
<protein>
    <submittedName>
        <fullName evidence="3">Peptidoglycan binding protein</fullName>
    </submittedName>
    <submittedName>
        <fullName evidence="4">Putative peptidoglycan binding domain-containing protein</fullName>
    </submittedName>
</protein>
<feature type="domain" description="Peptidoglycan binding-like" evidence="1">
    <location>
        <begin position="10"/>
        <end position="64"/>
    </location>
</feature>
<proteinExistence type="predicted"/>
<reference evidence="3 6" key="3">
    <citation type="submission" date="2018-07" db="EMBL/GenBank/DDBJ databases">
        <title>Leeuwenhoekiella genomics.</title>
        <authorList>
            <person name="Tahon G."/>
            <person name="Willems A."/>
        </authorList>
    </citation>
    <scope>NUCLEOTIDE SEQUENCE [LARGE SCALE GENOMIC DNA]</scope>
    <source>
        <strain evidence="3 6">LMG 24856</strain>
    </source>
</reference>
<dbReference type="EMBL" id="QOVN01000002">
    <property type="protein sequence ID" value="RXG30272.1"/>
    <property type="molecule type" value="Genomic_DNA"/>
</dbReference>
<evidence type="ECO:0000259" key="2">
    <source>
        <dbReference type="Pfam" id="PF11860"/>
    </source>
</evidence>
<evidence type="ECO:0000313" key="4">
    <source>
        <dbReference type="EMBL" id="SHI03500.1"/>
    </source>
</evidence>
<dbReference type="EMBL" id="FQXT01000003">
    <property type="protein sequence ID" value="SHI03500.1"/>
    <property type="molecule type" value="Genomic_DNA"/>
</dbReference>
<feature type="domain" description="N-acetylmuramidase" evidence="2">
    <location>
        <begin position="94"/>
        <end position="272"/>
    </location>
</feature>
<gene>
    <name evidence="3" type="ORF">DSM01_1022</name>
    <name evidence="4" type="ORF">SAMN04487999_1727</name>
</gene>
<keyword evidence="6" id="KW-1185">Reference proteome</keyword>
<dbReference type="SUPFAM" id="SSF47090">
    <property type="entry name" value="PGBD-like"/>
    <property type="match status" value="1"/>
</dbReference>
<sequence length="273" mass="31426">MKTLRYRSRDQEVYFLEELLQKMGYEIYVSTYFGVDTDKAVKDFQQKNDLVVDGIVGLKTWSKLLAQENQIFDSNSKLLSEQDLIDFAQRYDLELAAVKAVNEIESNGKGFLVGDKPRILFEGHIFWRQLEAKGIDPKNYVSEESANVLYKKWTRKYYVGGIGEYDRMNKAAALDDHPDFKAATKASASWGMFQIMGYHFKSLGYASVDAFVEKMFEHEREHLAAFGKFLEVNKLLKHLRSKNWAAFARGYNGPGYAANKYDIKLAKAYAKYS</sequence>
<dbReference type="InterPro" id="IPR036365">
    <property type="entry name" value="PGBD-like_sf"/>
</dbReference>
<evidence type="ECO:0000259" key="1">
    <source>
        <dbReference type="Pfam" id="PF01471"/>
    </source>
</evidence>
<dbReference type="InterPro" id="IPR024408">
    <property type="entry name" value="Muramidase"/>
</dbReference>
<accession>A0A1M5XUM8</accession>
<name>A0A1M5XUM8_9FLAO</name>
<dbReference type="Pfam" id="PF01471">
    <property type="entry name" value="PG_binding_1"/>
    <property type="match status" value="1"/>
</dbReference>